<dbReference type="eggNOG" id="COG1253">
    <property type="taxonomic scope" value="Bacteria"/>
</dbReference>
<keyword evidence="2" id="KW-1003">Cell membrane</keyword>
<dbReference type="InterPro" id="IPR005170">
    <property type="entry name" value="Transptr-assoc_dom"/>
</dbReference>
<name>E3FDC9_STIAD</name>
<dbReference type="InterPro" id="IPR036318">
    <property type="entry name" value="FAD-bd_PCMH-like_sf"/>
</dbReference>
<dbReference type="SUPFAM" id="SSF54631">
    <property type="entry name" value="CBS-domain pair"/>
    <property type="match status" value="1"/>
</dbReference>
<evidence type="ECO:0000256" key="4">
    <source>
        <dbReference type="ARBA" id="ARBA00022737"/>
    </source>
</evidence>
<evidence type="ECO:0000259" key="10">
    <source>
        <dbReference type="PROSITE" id="PS51371"/>
    </source>
</evidence>
<dbReference type="Gene3D" id="3.30.465.10">
    <property type="match status" value="1"/>
</dbReference>
<evidence type="ECO:0000259" key="11">
    <source>
        <dbReference type="PROSITE" id="PS51846"/>
    </source>
</evidence>
<dbReference type="EMBL" id="CP002271">
    <property type="protein sequence ID" value="ADO68808.1"/>
    <property type="molecule type" value="Genomic_DNA"/>
</dbReference>
<dbReference type="GO" id="GO:0005886">
    <property type="term" value="C:plasma membrane"/>
    <property type="evidence" value="ECO:0007669"/>
    <property type="project" value="UniProtKB-SubCell"/>
</dbReference>
<dbReference type="HOGENOM" id="CLU_015237_4_0_7"/>
<dbReference type="PROSITE" id="PS51371">
    <property type="entry name" value="CBS"/>
    <property type="match status" value="2"/>
</dbReference>
<keyword evidence="5 9" id="KW-1133">Transmembrane helix</keyword>
<dbReference type="Pfam" id="PF00571">
    <property type="entry name" value="CBS"/>
    <property type="match status" value="2"/>
</dbReference>
<keyword evidence="7 9" id="KW-0472">Membrane</keyword>
<feature type="domain" description="CNNM transmembrane" evidence="11">
    <location>
        <begin position="1"/>
        <end position="191"/>
    </location>
</feature>
<dbReference type="PANTHER" id="PTHR43099">
    <property type="entry name" value="UPF0053 PROTEIN YRKA"/>
    <property type="match status" value="1"/>
</dbReference>
<dbReference type="AlphaFoldDB" id="E3FDC9"/>
<evidence type="ECO:0000256" key="2">
    <source>
        <dbReference type="ARBA" id="ARBA00022475"/>
    </source>
</evidence>
<sequence length="428" mass="45971">MLLVLANGIFAGAEIAIISLRKTRLRELVEAGSSSAPAVLALRDDPERFLATVQIGISVVGATAAAFGGASIAKRLAPVLEQLGVSATAAEEVALGLVVVLVSFLSLVLGELVPKSLALQYAERYALLIAPVLRTLSRLMKPVVWFLTFSSNLVLRFFGDKTNFSESRLSAEELQQLVEEAARSGTVDPRTGDIASRAFELAGLTAFEVMVPRARIVALPRHAPQEELQRVLLEEGHSRLPVYEGALDNIVGYVIAQDLLGMAFEKQLILLEDVLRPAYFVPEATRALDLLRQLQARRCPMAIVVDEQGGLSGLVTTEDLVEELVGELFNEDDTPPDLLLREDNGTMMVDGTAPIRDVNRSLGLDLPEGDSWSTVGGLCMSLAGAIPTSHTRLPLPDGTVLEVVEASARRVKRVRIHPAPPSPAAPAS</sequence>
<keyword evidence="4" id="KW-0677">Repeat</keyword>
<dbReference type="InterPro" id="IPR002550">
    <property type="entry name" value="CNNM"/>
</dbReference>
<dbReference type="Pfam" id="PF03471">
    <property type="entry name" value="CorC_HlyC"/>
    <property type="match status" value="1"/>
</dbReference>
<dbReference type="InterPro" id="IPR016169">
    <property type="entry name" value="FAD-bd_PCMH_sub2"/>
</dbReference>
<evidence type="ECO:0000256" key="5">
    <source>
        <dbReference type="ARBA" id="ARBA00022989"/>
    </source>
</evidence>
<feature type="domain" description="CBS" evidence="10">
    <location>
        <begin position="210"/>
        <end position="269"/>
    </location>
</feature>
<dbReference type="CDD" id="cd04590">
    <property type="entry name" value="CBS_pair_CorC_HlyC_assoc"/>
    <property type="match status" value="1"/>
</dbReference>
<dbReference type="PROSITE" id="PS51846">
    <property type="entry name" value="CNNM"/>
    <property type="match status" value="1"/>
</dbReference>
<dbReference type="SMART" id="SM01091">
    <property type="entry name" value="CorC_HlyC"/>
    <property type="match status" value="1"/>
</dbReference>
<dbReference type="InterPro" id="IPR044751">
    <property type="entry name" value="Ion_transp-like_CBS"/>
</dbReference>
<evidence type="ECO:0000256" key="1">
    <source>
        <dbReference type="ARBA" id="ARBA00004651"/>
    </source>
</evidence>
<protein>
    <submittedName>
        <fullName evidence="12">CBS/transporter associated domain protein</fullName>
    </submittedName>
</protein>
<dbReference type="Gene3D" id="3.10.580.10">
    <property type="entry name" value="CBS-domain"/>
    <property type="match status" value="1"/>
</dbReference>
<dbReference type="Proteomes" id="UP000001351">
    <property type="component" value="Chromosome"/>
</dbReference>
<dbReference type="SUPFAM" id="SSF56176">
    <property type="entry name" value="FAD-binding/transporter-associated domain-like"/>
    <property type="match status" value="1"/>
</dbReference>
<evidence type="ECO:0000313" key="12">
    <source>
        <dbReference type="EMBL" id="ADO68808.1"/>
    </source>
</evidence>
<dbReference type="KEGG" id="sur:STAUR_1004"/>
<dbReference type="PANTHER" id="PTHR43099:SF5">
    <property type="entry name" value="HLYC_CORC FAMILY TRANSPORTER"/>
    <property type="match status" value="1"/>
</dbReference>
<dbReference type="SMART" id="SM00116">
    <property type="entry name" value="CBS"/>
    <property type="match status" value="2"/>
</dbReference>
<dbReference type="InterPro" id="IPR046342">
    <property type="entry name" value="CBS_dom_sf"/>
</dbReference>
<dbReference type="InterPro" id="IPR051676">
    <property type="entry name" value="UPF0053_domain"/>
</dbReference>
<proteinExistence type="predicted"/>
<organism evidence="12 13">
    <name type="scientific">Stigmatella aurantiaca (strain DW4/3-1)</name>
    <dbReference type="NCBI Taxonomy" id="378806"/>
    <lineage>
        <taxon>Bacteria</taxon>
        <taxon>Pseudomonadati</taxon>
        <taxon>Myxococcota</taxon>
        <taxon>Myxococcia</taxon>
        <taxon>Myxococcales</taxon>
        <taxon>Cystobacterineae</taxon>
        <taxon>Archangiaceae</taxon>
        <taxon>Stigmatella</taxon>
    </lineage>
</organism>
<comment type="subcellular location">
    <subcellularLocation>
        <location evidence="1">Cell membrane</location>
        <topology evidence="1">Multi-pass membrane protein</topology>
    </subcellularLocation>
</comment>
<evidence type="ECO:0000313" key="13">
    <source>
        <dbReference type="Proteomes" id="UP000001351"/>
    </source>
</evidence>
<gene>
    <name evidence="12" type="ordered locus">STAUR_1004</name>
</gene>
<dbReference type="InterPro" id="IPR000644">
    <property type="entry name" value="CBS_dom"/>
</dbReference>
<evidence type="ECO:0000256" key="3">
    <source>
        <dbReference type="ARBA" id="ARBA00022692"/>
    </source>
</evidence>
<reference evidence="12 13" key="1">
    <citation type="journal article" date="2011" name="Mol. Biol. Evol.">
        <title>Comparative genomic analysis of fruiting body formation in Myxococcales.</title>
        <authorList>
            <person name="Huntley S."/>
            <person name="Hamann N."/>
            <person name="Wegener-Feldbrugge S."/>
            <person name="Treuner-Lange A."/>
            <person name="Kube M."/>
            <person name="Reinhardt R."/>
            <person name="Klages S."/>
            <person name="Muller R."/>
            <person name="Ronning C.M."/>
            <person name="Nierman W.C."/>
            <person name="Sogaard-Andersen L."/>
        </authorList>
    </citation>
    <scope>NUCLEOTIDE SEQUENCE [LARGE SCALE GENOMIC DNA]</scope>
    <source>
        <strain evidence="12 13">DW4/3-1</strain>
    </source>
</reference>
<keyword evidence="13" id="KW-1185">Reference proteome</keyword>
<keyword evidence="6 8" id="KW-0129">CBS domain</keyword>
<keyword evidence="3 9" id="KW-0812">Transmembrane</keyword>
<dbReference type="GO" id="GO:0050660">
    <property type="term" value="F:flavin adenine dinucleotide binding"/>
    <property type="evidence" value="ECO:0007669"/>
    <property type="project" value="InterPro"/>
</dbReference>
<dbReference type="STRING" id="378806.STAUR_1004"/>
<accession>E3FDC9</accession>
<evidence type="ECO:0000256" key="9">
    <source>
        <dbReference type="PROSITE-ProRule" id="PRU01193"/>
    </source>
</evidence>
<feature type="domain" description="CBS" evidence="10">
    <location>
        <begin position="274"/>
        <end position="334"/>
    </location>
</feature>
<evidence type="ECO:0000256" key="6">
    <source>
        <dbReference type="ARBA" id="ARBA00023122"/>
    </source>
</evidence>
<evidence type="ECO:0000256" key="8">
    <source>
        <dbReference type="PROSITE-ProRule" id="PRU00703"/>
    </source>
</evidence>
<evidence type="ECO:0000256" key="7">
    <source>
        <dbReference type="ARBA" id="ARBA00023136"/>
    </source>
</evidence>
<dbReference type="FunFam" id="3.10.580.10:FF:000002">
    <property type="entry name" value="Magnesium/cobalt efflux protein CorC"/>
    <property type="match status" value="1"/>
</dbReference>
<dbReference type="Pfam" id="PF01595">
    <property type="entry name" value="CNNM"/>
    <property type="match status" value="1"/>
</dbReference>